<dbReference type="STRING" id="215250.A0A316YV60"/>
<evidence type="ECO:0000256" key="3">
    <source>
        <dbReference type="ARBA" id="ARBA00013049"/>
    </source>
</evidence>
<evidence type="ECO:0000256" key="1">
    <source>
        <dbReference type="ARBA" id="ARBA00001933"/>
    </source>
</evidence>
<dbReference type="InterPro" id="IPR015422">
    <property type="entry name" value="PyrdxlP-dep_Trfase_small"/>
</dbReference>
<organism evidence="10 11">
    <name type="scientific">Acaromyces ingoldii</name>
    <dbReference type="NCBI Taxonomy" id="215250"/>
    <lineage>
        <taxon>Eukaryota</taxon>
        <taxon>Fungi</taxon>
        <taxon>Dikarya</taxon>
        <taxon>Basidiomycota</taxon>
        <taxon>Ustilaginomycotina</taxon>
        <taxon>Exobasidiomycetes</taxon>
        <taxon>Exobasidiales</taxon>
        <taxon>Cryptobasidiaceae</taxon>
        <taxon>Acaromyces</taxon>
    </lineage>
</organism>
<protein>
    <recommendedName>
        <fullName evidence="3">alanine--glyoxylate transaminase</fullName>
        <ecNumber evidence="3">2.6.1.44</ecNumber>
    </recommendedName>
</protein>
<dbReference type="InterPro" id="IPR024169">
    <property type="entry name" value="SP_NH2Trfase/AEP_transaminase"/>
</dbReference>
<keyword evidence="5" id="KW-0808">Transferase</keyword>
<gene>
    <name evidence="10" type="ORF">FA10DRAFT_270525</name>
</gene>
<dbReference type="EMBL" id="KZ819634">
    <property type="protein sequence ID" value="PWN93169.1"/>
    <property type="molecule type" value="Genomic_DNA"/>
</dbReference>
<dbReference type="InterPro" id="IPR015424">
    <property type="entry name" value="PyrdxlP-dep_Trfase"/>
</dbReference>
<dbReference type="PIRSF" id="PIRSF000524">
    <property type="entry name" value="SPT"/>
    <property type="match status" value="1"/>
</dbReference>
<proteinExistence type="inferred from homology"/>
<dbReference type="FunFam" id="3.90.1150.10:FF:000049">
    <property type="entry name" value="Alanine-glyoxylate aminotransferase 1"/>
    <property type="match status" value="1"/>
</dbReference>
<dbReference type="GO" id="GO:0019265">
    <property type="term" value="P:glycine biosynthetic process, by transamination of glyoxylate"/>
    <property type="evidence" value="ECO:0007669"/>
    <property type="project" value="TreeGrafter"/>
</dbReference>
<dbReference type="PANTHER" id="PTHR21152:SF24">
    <property type="entry name" value="ALANINE--GLYOXYLATE AMINOTRANSFERASE 1"/>
    <property type="match status" value="1"/>
</dbReference>
<evidence type="ECO:0000313" key="11">
    <source>
        <dbReference type="Proteomes" id="UP000245768"/>
    </source>
</evidence>
<dbReference type="GO" id="GO:0008453">
    <property type="term" value="F:alanine-glyoxylate transaminase activity"/>
    <property type="evidence" value="ECO:0007669"/>
    <property type="project" value="UniProtKB-EC"/>
</dbReference>
<dbReference type="Pfam" id="PF00266">
    <property type="entry name" value="Aminotran_5"/>
    <property type="match status" value="1"/>
</dbReference>
<feature type="binding site" evidence="7">
    <location>
        <position position="355"/>
    </location>
    <ligand>
        <name>substrate</name>
    </ligand>
</feature>
<evidence type="ECO:0000256" key="5">
    <source>
        <dbReference type="ARBA" id="ARBA00022679"/>
    </source>
</evidence>
<evidence type="ECO:0000256" key="4">
    <source>
        <dbReference type="ARBA" id="ARBA00022576"/>
    </source>
</evidence>
<evidence type="ECO:0000259" key="9">
    <source>
        <dbReference type="Pfam" id="PF00266"/>
    </source>
</evidence>
<keyword evidence="4" id="KW-0032">Aminotransferase</keyword>
<dbReference type="FunFam" id="3.40.640.10:FF:000027">
    <property type="entry name" value="Serine--pyruvate aminotransferase, mitochondrial"/>
    <property type="match status" value="1"/>
</dbReference>
<dbReference type="InterPro" id="IPR015421">
    <property type="entry name" value="PyrdxlP-dep_Trfase_major"/>
</dbReference>
<dbReference type="RefSeq" id="XP_025380367.1">
    <property type="nucleotide sequence ID" value="XM_025523065.1"/>
</dbReference>
<evidence type="ECO:0000313" key="10">
    <source>
        <dbReference type="EMBL" id="PWN93169.1"/>
    </source>
</evidence>
<keyword evidence="11" id="KW-1185">Reference proteome</keyword>
<name>A0A316YV60_9BASI</name>
<feature type="domain" description="Aminotransferase class V" evidence="9">
    <location>
        <begin position="28"/>
        <end position="341"/>
    </location>
</feature>
<dbReference type="InParanoid" id="A0A316YV60"/>
<dbReference type="PANTHER" id="PTHR21152">
    <property type="entry name" value="AMINOTRANSFERASE CLASS V"/>
    <property type="match status" value="1"/>
</dbReference>
<dbReference type="OrthoDB" id="7403325at2759"/>
<evidence type="ECO:0000256" key="2">
    <source>
        <dbReference type="ARBA" id="ARBA00009236"/>
    </source>
</evidence>
<keyword evidence="6 8" id="KW-0663">Pyridoxal phosphate</keyword>
<feature type="modified residue" description="N6-(pyridoxal phosphate)lysine" evidence="8">
    <location>
        <position position="200"/>
    </location>
</feature>
<dbReference type="SUPFAM" id="SSF53383">
    <property type="entry name" value="PLP-dependent transferases"/>
    <property type="match status" value="1"/>
</dbReference>
<dbReference type="GO" id="GO:0004760">
    <property type="term" value="F:L-serine-pyruvate transaminase activity"/>
    <property type="evidence" value="ECO:0007669"/>
    <property type="project" value="TreeGrafter"/>
</dbReference>
<dbReference type="GeneID" id="37044981"/>
<dbReference type="InterPro" id="IPR000192">
    <property type="entry name" value="Aminotrans_V_dom"/>
</dbReference>
<evidence type="ECO:0000256" key="7">
    <source>
        <dbReference type="PIRSR" id="PIRSR000524-1"/>
    </source>
</evidence>
<reference evidence="10 11" key="1">
    <citation type="journal article" date="2018" name="Mol. Biol. Evol.">
        <title>Broad Genomic Sampling Reveals a Smut Pathogenic Ancestry of the Fungal Clade Ustilaginomycotina.</title>
        <authorList>
            <person name="Kijpornyongpan T."/>
            <person name="Mondo S.J."/>
            <person name="Barry K."/>
            <person name="Sandor L."/>
            <person name="Lee J."/>
            <person name="Lipzen A."/>
            <person name="Pangilinan J."/>
            <person name="LaButti K."/>
            <person name="Hainaut M."/>
            <person name="Henrissat B."/>
            <person name="Grigoriev I.V."/>
            <person name="Spatafora J.W."/>
            <person name="Aime M.C."/>
        </authorList>
    </citation>
    <scope>NUCLEOTIDE SEQUENCE [LARGE SCALE GENOMIC DNA]</scope>
    <source>
        <strain evidence="10 11">MCA 4198</strain>
    </source>
</reference>
<comment type="similarity">
    <text evidence="2">Belongs to the class-V pyridoxal-phosphate-dependent aminotransferase family.</text>
</comment>
<dbReference type="AlphaFoldDB" id="A0A316YV60"/>
<dbReference type="EC" id="2.6.1.44" evidence="3"/>
<accession>A0A316YV60</accession>
<comment type="cofactor">
    <cofactor evidence="1 8">
        <name>pyridoxal 5'-phosphate</name>
        <dbReference type="ChEBI" id="CHEBI:597326"/>
    </cofactor>
</comment>
<dbReference type="GO" id="GO:0005777">
    <property type="term" value="C:peroxisome"/>
    <property type="evidence" value="ECO:0007669"/>
    <property type="project" value="TreeGrafter"/>
</dbReference>
<sequence>MSSQEFKQAPHKLLVIPGPIEVGDDVLLANAHPSMSHMSPDFIPVLGDCIRMVRKVLFAPDAQPVITAGSGTLGWDHVAANVIEPGEDALVLNSGYFGDSFAECLETYGAKVDQLKAPIGSKPSLAEVEAKLKSKKYKVVTFTHVDTSTAVLSDAKGLGEVVKRVSPESILVLDGVCSVGSEEIRMQDWGIDVVLTASQKGLGCPPGLVILAASPKAIKAFEARKTRPNSYYGSWQKWLPVMKAYEAGTGAYFGTPPTNLIYALHQSLTTMTTQSPSLEERFKQHVAASDRVKNFIQGLGLEQLVADGIKDGAHGMTAVKYPTGLKAPDVLPKMVAKNVVLAPGLHKEVKDTYFRIGHMGVTVVNDKERGDLDHLLKSLKEVLADAGHAPAQQ</sequence>
<evidence type="ECO:0000256" key="6">
    <source>
        <dbReference type="ARBA" id="ARBA00022898"/>
    </source>
</evidence>
<dbReference type="Gene3D" id="3.90.1150.10">
    <property type="entry name" value="Aspartate Aminotransferase, domain 1"/>
    <property type="match status" value="1"/>
</dbReference>
<dbReference type="Proteomes" id="UP000245768">
    <property type="component" value="Unassembled WGS sequence"/>
</dbReference>
<dbReference type="Gene3D" id="3.40.640.10">
    <property type="entry name" value="Type I PLP-dependent aspartate aminotransferase-like (Major domain)"/>
    <property type="match status" value="1"/>
</dbReference>
<evidence type="ECO:0000256" key="8">
    <source>
        <dbReference type="PIRSR" id="PIRSR000524-50"/>
    </source>
</evidence>